<reference evidence="6" key="1">
    <citation type="submission" date="2020-04" db="EMBL/GenBank/DDBJ databases">
        <title>Hybrid Assembly of Korean Phytophthora infestans isolates.</title>
        <authorList>
            <person name="Prokchorchik M."/>
            <person name="Lee Y."/>
            <person name="Seo J."/>
            <person name="Cho J.-H."/>
            <person name="Park Y.-E."/>
            <person name="Jang D.-C."/>
            <person name="Im J.-S."/>
            <person name="Choi J.-G."/>
            <person name="Park H.-J."/>
            <person name="Lee G.-B."/>
            <person name="Lee Y.-G."/>
            <person name="Hong S.-Y."/>
            <person name="Cho K."/>
            <person name="Sohn K.H."/>
        </authorList>
    </citation>
    <scope>NUCLEOTIDE SEQUENCE</scope>
    <source>
        <strain evidence="6">KR_1_A1</strain>
    </source>
</reference>
<dbReference type="InterPro" id="IPR031825">
    <property type="entry name" value="RXLR"/>
</dbReference>
<evidence type="ECO:0000256" key="2">
    <source>
        <dbReference type="ARBA" id="ARBA00010400"/>
    </source>
</evidence>
<organism evidence="6 7">
    <name type="scientific">Phytophthora infestans</name>
    <name type="common">Potato late blight agent</name>
    <name type="synonym">Botrytis infestans</name>
    <dbReference type="NCBI Taxonomy" id="4787"/>
    <lineage>
        <taxon>Eukaryota</taxon>
        <taxon>Sar</taxon>
        <taxon>Stramenopiles</taxon>
        <taxon>Oomycota</taxon>
        <taxon>Peronosporomycetes</taxon>
        <taxon>Peronosporales</taxon>
        <taxon>Peronosporaceae</taxon>
        <taxon>Phytophthora</taxon>
    </lineage>
</organism>
<dbReference type="Pfam" id="PF16810">
    <property type="entry name" value="RXLR"/>
    <property type="match status" value="1"/>
</dbReference>
<dbReference type="Proteomes" id="UP000602510">
    <property type="component" value="Unassembled WGS sequence"/>
</dbReference>
<dbReference type="AlphaFoldDB" id="A0A833WLU9"/>
<dbReference type="EMBL" id="WSZM01000056">
    <property type="protein sequence ID" value="KAF4045007.1"/>
    <property type="molecule type" value="Genomic_DNA"/>
</dbReference>
<comment type="function">
    <text evidence="5">Effector that suppresses plant defense responses during pathogen infection.</text>
</comment>
<gene>
    <name evidence="6" type="ORF">GN244_ATG02636</name>
</gene>
<comment type="similarity">
    <text evidence="2 5">Belongs to the RxLR effector family.</text>
</comment>
<evidence type="ECO:0000256" key="1">
    <source>
        <dbReference type="ARBA" id="ARBA00004613"/>
    </source>
</evidence>
<evidence type="ECO:0000313" key="7">
    <source>
        <dbReference type="Proteomes" id="UP000602510"/>
    </source>
</evidence>
<keyword evidence="7" id="KW-1185">Reference proteome</keyword>
<comment type="subcellular location">
    <subcellularLocation>
        <location evidence="1 5">Secreted</location>
    </subcellularLocation>
</comment>
<protein>
    <recommendedName>
        <fullName evidence="5">RxLR effector protein</fullName>
    </recommendedName>
</protein>
<accession>A0A833WLU9</accession>
<keyword evidence="3 5" id="KW-0964">Secreted</keyword>
<feature type="chain" id="PRO_5044961642" description="RxLR effector protein" evidence="5">
    <location>
        <begin position="22"/>
        <end position="69"/>
    </location>
</feature>
<evidence type="ECO:0000313" key="6">
    <source>
        <dbReference type="EMBL" id="KAF4045007.1"/>
    </source>
</evidence>
<evidence type="ECO:0000256" key="5">
    <source>
        <dbReference type="RuleBase" id="RU367124"/>
    </source>
</evidence>
<proteinExistence type="inferred from homology"/>
<evidence type="ECO:0000256" key="4">
    <source>
        <dbReference type="ARBA" id="ARBA00022729"/>
    </source>
</evidence>
<keyword evidence="4 5" id="KW-0732">Signal</keyword>
<comment type="domain">
    <text evidence="5">The RxLR-dEER motif acts to carry the protein into the host cell cytoplasm through binding to cell surface phosphatidylinositol-3-phosphate.</text>
</comment>
<feature type="signal peptide" evidence="5">
    <location>
        <begin position="1"/>
        <end position="21"/>
    </location>
</feature>
<comment type="caution">
    <text evidence="6">The sequence shown here is derived from an EMBL/GenBank/DDBJ whole genome shotgun (WGS) entry which is preliminary data.</text>
</comment>
<sequence>MRLYSILSASMVISYFVTCNAATSSDQTKLSRMESPVLVHSLGAAVTAMPSTEDFFESEKKACKSEDFI</sequence>
<name>A0A833WLU9_PHYIN</name>
<evidence type="ECO:0000256" key="3">
    <source>
        <dbReference type="ARBA" id="ARBA00022525"/>
    </source>
</evidence>